<dbReference type="Pfam" id="PF16064">
    <property type="entry name" value="DUF4806"/>
    <property type="match status" value="1"/>
</dbReference>
<accession>A0AAV2P219</accession>
<dbReference type="InterPro" id="IPR032071">
    <property type="entry name" value="DUF4806"/>
</dbReference>
<keyword evidence="3" id="KW-1185">Reference proteome</keyword>
<name>A0AAV2P219_9HYME</name>
<evidence type="ECO:0000313" key="3">
    <source>
        <dbReference type="Proteomes" id="UP001497644"/>
    </source>
</evidence>
<evidence type="ECO:0000313" key="2">
    <source>
        <dbReference type="EMBL" id="CAL1685185.1"/>
    </source>
</evidence>
<proteinExistence type="predicted"/>
<sequence length="294" mass="33982">MSKRSIKALNFFVSDLQKHTKIFDSELNSVPMTVYDCNYNLQDLQCTENVQPNAEQWCEASENDDVPISTISSPNLISGDPQCVENVPNDEQGRDNKDIITRNVNISANNTAASSSSLSFEQKSENFQRFVIQKLINLELKMNRIETNQKLILQKLSTTTSVGTFETEEEEKIDIFQDLSLRDENDLQAMEIKLKNDSFYRNQMIKQLAHIRCDNLKTSFLRLMKIMISNELAIKYSWYGAKKKEIFSKLDVCKIIMSVIRKFHADATDKQISAPIKIWLAHAKERMERHRNTN</sequence>
<organism evidence="2 3">
    <name type="scientific">Lasius platythorax</name>
    <dbReference type="NCBI Taxonomy" id="488582"/>
    <lineage>
        <taxon>Eukaryota</taxon>
        <taxon>Metazoa</taxon>
        <taxon>Ecdysozoa</taxon>
        <taxon>Arthropoda</taxon>
        <taxon>Hexapoda</taxon>
        <taxon>Insecta</taxon>
        <taxon>Pterygota</taxon>
        <taxon>Neoptera</taxon>
        <taxon>Endopterygota</taxon>
        <taxon>Hymenoptera</taxon>
        <taxon>Apocrita</taxon>
        <taxon>Aculeata</taxon>
        <taxon>Formicoidea</taxon>
        <taxon>Formicidae</taxon>
        <taxon>Formicinae</taxon>
        <taxon>Lasius</taxon>
        <taxon>Lasius</taxon>
    </lineage>
</organism>
<protein>
    <recommendedName>
        <fullName evidence="1">DUF4806 domain-containing protein</fullName>
    </recommendedName>
</protein>
<evidence type="ECO:0000259" key="1">
    <source>
        <dbReference type="Pfam" id="PF16064"/>
    </source>
</evidence>
<dbReference type="AlphaFoldDB" id="A0AAV2P219"/>
<reference evidence="2" key="1">
    <citation type="submission" date="2024-04" db="EMBL/GenBank/DDBJ databases">
        <authorList>
            <consortium name="Molecular Ecology Group"/>
        </authorList>
    </citation>
    <scope>NUCLEOTIDE SEQUENCE</scope>
</reference>
<gene>
    <name evidence="2" type="ORF">LPLAT_LOCUS10743</name>
</gene>
<dbReference type="Proteomes" id="UP001497644">
    <property type="component" value="Chromosome 6"/>
</dbReference>
<feature type="domain" description="DUF4806" evidence="1">
    <location>
        <begin position="181"/>
        <end position="250"/>
    </location>
</feature>
<dbReference type="EMBL" id="OZ034829">
    <property type="protein sequence ID" value="CAL1685185.1"/>
    <property type="molecule type" value="Genomic_DNA"/>
</dbReference>